<comment type="similarity">
    <text evidence="3 9">Belongs to the MICOS complex subunit Mic10 family.</text>
</comment>
<dbReference type="GeneID" id="106516147"/>
<keyword evidence="5 9" id="KW-0999">Mitochondrion inner membrane</keyword>
<evidence type="ECO:0000256" key="1">
    <source>
        <dbReference type="ARBA" id="ARBA00002689"/>
    </source>
</evidence>
<dbReference type="GO" id="GO:0061617">
    <property type="term" value="C:MICOS complex"/>
    <property type="evidence" value="ECO:0007669"/>
    <property type="project" value="UniProtKB-UniRule"/>
</dbReference>
<evidence type="ECO:0000256" key="5">
    <source>
        <dbReference type="ARBA" id="ARBA00022792"/>
    </source>
</evidence>
<evidence type="ECO:0000256" key="4">
    <source>
        <dbReference type="ARBA" id="ARBA00022692"/>
    </source>
</evidence>
<evidence type="ECO:0000256" key="8">
    <source>
        <dbReference type="ARBA" id="ARBA00023136"/>
    </source>
</evidence>
<dbReference type="AlphaFoldDB" id="A0A2I4B225"/>
<evidence type="ECO:0000256" key="6">
    <source>
        <dbReference type="ARBA" id="ARBA00022989"/>
    </source>
</evidence>
<keyword evidence="10" id="KW-1185">Reference proteome</keyword>
<reference evidence="11" key="1">
    <citation type="submission" date="2025-08" db="UniProtKB">
        <authorList>
            <consortium name="RefSeq"/>
        </authorList>
    </citation>
    <scope>IDENTIFICATION</scope>
</reference>
<protein>
    <recommendedName>
        <fullName evidence="9">MICOS complex subunit MIC10</fullName>
    </recommendedName>
</protein>
<dbReference type="PANTHER" id="PTHR21304:SF0">
    <property type="entry name" value="MICOS COMPLEX SUBUNIT MIC10"/>
    <property type="match status" value="1"/>
</dbReference>
<proteinExistence type="inferred from homology"/>
<evidence type="ECO:0000256" key="2">
    <source>
        <dbReference type="ARBA" id="ARBA00004434"/>
    </source>
</evidence>
<feature type="transmembrane region" description="Helical" evidence="9">
    <location>
        <begin position="27"/>
        <end position="45"/>
    </location>
</feature>
<name>A0A2I4B225_AUSLI</name>
<dbReference type="PANTHER" id="PTHR21304">
    <property type="entry name" value="MICOS COMPLEX SUBUNIT MIC10"/>
    <property type="match status" value="1"/>
</dbReference>
<accession>A0A2I4B225</accession>
<evidence type="ECO:0000313" key="11">
    <source>
        <dbReference type="RefSeq" id="XP_013861805.1"/>
    </source>
</evidence>
<organism evidence="10 11">
    <name type="scientific">Austrofundulus limnaeus</name>
    <name type="common">Annual killifish</name>
    <dbReference type="NCBI Taxonomy" id="52670"/>
    <lineage>
        <taxon>Eukaryota</taxon>
        <taxon>Metazoa</taxon>
        <taxon>Chordata</taxon>
        <taxon>Craniata</taxon>
        <taxon>Vertebrata</taxon>
        <taxon>Euteleostomi</taxon>
        <taxon>Actinopterygii</taxon>
        <taxon>Neopterygii</taxon>
        <taxon>Teleostei</taxon>
        <taxon>Neoteleostei</taxon>
        <taxon>Acanthomorphata</taxon>
        <taxon>Ovalentaria</taxon>
        <taxon>Atherinomorphae</taxon>
        <taxon>Cyprinodontiformes</taxon>
        <taxon>Rivulidae</taxon>
        <taxon>Austrofundulus</taxon>
    </lineage>
</organism>
<dbReference type="Pfam" id="PF04418">
    <property type="entry name" value="DUF543"/>
    <property type="match status" value="1"/>
</dbReference>
<comment type="subunit">
    <text evidence="9">Component of the mitochondrial contact site and cristae organizing system (MICOS) complex.</text>
</comment>
<evidence type="ECO:0000256" key="9">
    <source>
        <dbReference type="RuleBase" id="RU363011"/>
    </source>
</evidence>
<keyword evidence="8 9" id="KW-0472">Membrane</keyword>
<gene>
    <name evidence="11" type="primary">LOC106516147</name>
</gene>
<keyword evidence="4 9" id="KW-0812">Transmembrane</keyword>
<dbReference type="OrthoDB" id="1916310at2759"/>
<dbReference type="RefSeq" id="XP_013861805.1">
    <property type="nucleotide sequence ID" value="XM_014006351.1"/>
</dbReference>
<comment type="subcellular location">
    <subcellularLocation>
        <location evidence="2 9">Mitochondrion inner membrane</location>
        <topology evidence="2 9">Single-pass membrane protein</topology>
    </subcellularLocation>
</comment>
<evidence type="ECO:0000313" key="10">
    <source>
        <dbReference type="Proteomes" id="UP000192220"/>
    </source>
</evidence>
<evidence type="ECO:0000256" key="3">
    <source>
        <dbReference type="ARBA" id="ARBA00006792"/>
    </source>
</evidence>
<keyword evidence="7 9" id="KW-0496">Mitochondrion</keyword>
<evidence type="ECO:0000256" key="7">
    <source>
        <dbReference type="ARBA" id="ARBA00023128"/>
    </source>
</evidence>
<dbReference type="InterPro" id="IPR007512">
    <property type="entry name" value="Mic10"/>
</dbReference>
<dbReference type="Proteomes" id="UP000192220">
    <property type="component" value="Unplaced"/>
</dbReference>
<comment type="function">
    <text evidence="1 9">Component of the MICOS complex, a large protein complex of the mitochondrial inner membrane that plays crucial roles in the maintenance of crista junctions, inner membrane architecture, and formation of contact sites to the outer membrane.</text>
</comment>
<sequence>MMPDYPGLNKMADDYGRKWDRCLADTAVKTVTGLSVGIVFSILLFKRKLNKGECGLCRSGQAWGWEWDTPTASMTSGPIMERRQQ</sequence>
<keyword evidence="6 9" id="KW-1133">Transmembrane helix</keyword>